<dbReference type="EMBL" id="RBIL01000001">
    <property type="protein sequence ID" value="RKQ91304.1"/>
    <property type="molecule type" value="Genomic_DNA"/>
</dbReference>
<evidence type="ECO:0000256" key="4">
    <source>
        <dbReference type="ARBA" id="ARBA00022777"/>
    </source>
</evidence>
<keyword evidence="5" id="KW-0902">Two-component regulatory system</keyword>
<feature type="region of interest" description="Disordered" evidence="6">
    <location>
        <begin position="132"/>
        <end position="162"/>
    </location>
</feature>
<dbReference type="AlphaFoldDB" id="A0A660LEG7"/>
<organism evidence="8 9">
    <name type="scientific">Solirubrobacter pauli</name>
    <dbReference type="NCBI Taxonomy" id="166793"/>
    <lineage>
        <taxon>Bacteria</taxon>
        <taxon>Bacillati</taxon>
        <taxon>Actinomycetota</taxon>
        <taxon>Thermoleophilia</taxon>
        <taxon>Solirubrobacterales</taxon>
        <taxon>Solirubrobacteraceae</taxon>
        <taxon>Solirubrobacter</taxon>
    </lineage>
</organism>
<dbReference type="RefSeq" id="WP_121248801.1">
    <property type="nucleotide sequence ID" value="NZ_RBIL01000001.1"/>
</dbReference>
<accession>A0A660LEG7</accession>
<comment type="caution">
    <text evidence="8">The sequence shown here is derived from an EMBL/GenBank/DDBJ whole genome shotgun (WGS) entry which is preliminary data.</text>
</comment>
<gene>
    <name evidence="8" type="ORF">C8N24_1126</name>
</gene>
<feature type="domain" description="Histidine kinase/HSP90-like ATPase" evidence="7">
    <location>
        <begin position="56"/>
        <end position="137"/>
    </location>
</feature>
<evidence type="ECO:0000256" key="3">
    <source>
        <dbReference type="ARBA" id="ARBA00022679"/>
    </source>
</evidence>
<dbReference type="InterPro" id="IPR003594">
    <property type="entry name" value="HATPase_dom"/>
</dbReference>
<dbReference type="EC" id="2.7.13.3" evidence="2"/>
<dbReference type="GO" id="GO:0004673">
    <property type="term" value="F:protein histidine kinase activity"/>
    <property type="evidence" value="ECO:0007669"/>
    <property type="project" value="UniProtKB-EC"/>
</dbReference>
<name>A0A660LEG7_9ACTN</name>
<dbReference type="SUPFAM" id="SSF55874">
    <property type="entry name" value="ATPase domain of HSP90 chaperone/DNA topoisomerase II/histidine kinase"/>
    <property type="match status" value="1"/>
</dbReference>
<dbReference type="SMART" id="SM00387">
    <property type="entry name" value="HATPase_c"/>
    <property type="match status" value="1"/>
</dbReference>
<comment type="catalytic activity">
    <reaction evidence="1">
        <text>ATP + protein L-histidine = ADP + protein N-phospho-L-histidine.</text>
        <dbReference type="EC" id="2.7.13.3"/>
    </reaction>
</comment>
<reference evidence="8 9" key="1">
    <citation type="submission" date="2018-10" db="EMBL/GenBank/DDBJ databases">
        <title>Genomic Encyclopedia of Archaeal and Bacterial Type Strains, Phase II (KMG-II): from individual species to whole genera.</title>
        <authorList>
            <person name="Goeker M."/>
        </authorList>
    </citation>
    <scope>NUCLEOTIDE SEQUENCE [LARGE SCALE GENOMIC DNA]</scope>
    <source>
        <strain evidence="8 9">DSM 14954</strain>
    </source>
</reference>
<dbReference type="InterPro" id="IPR050482">
    <property type="entry name" value="Sensor_HK_TwoCompSys"/>
</dbReference>
<evidence type="ECO:0000313" key="8">
    <source>
        <dbReference type="EMBL" id="RKQ91304.1"/>
    </source>
</evidence>
<dbReference type="InterPro" id="IPR036890">
    <property type="entry name" value="HATPase_C_sf"/>
</dbReference>
<dbReference type="CDD" id="cd16917">
    <property type="entry name" value="HATPase_UhpB-NarQ-NarX-like"/>
    <property type="match status" value="1"/>
</dbReference>
<dbReference type="Proteomes" id="UP000278962">
    <property type="component" value="Unassembled WGS sequence"/>
</dbReference>
<dbReference type="Gene3D" id="3.30.565.10">
    <property type="entry name" value="Histidine kinase-like ATPase, C-terminal domain"/>
    <property type="match status" value="1"/>
</dbReference>
<dbReference type="Pfam" id="PF02518">
    <property type="entry name" value="HATPase_c"/>
    <property type="match status" value="1"/>
</dbReference>
<dbReference type="GO" id="GO:0000160">
    <property type="term" value="P:phosphorelay signal transduction system"/>
    <property type="evidence" value="ECO:0007669"/>
    <property type="project" value="UniProtKB-KW"/>
</dbReference>
<keyword evidence="9" id="KW-1185">Reference proteome</keyword>
<protein>
    <recommendedName>
        <fullName evidence="2">histidine kinase</fullName>
        <ecNumber evidence="2">2.7.13.3</ecNumber>
    </recommendedName>
</protein>
<evidence type="ECO:0000259" key="7">
    <source>
        <dbReference type="SMART" id="SM00387"/>
    </source>
</evidence>
<sequence length="162" mass="16842">MSSLAAWLHDGPVQNLIVADQELAAGDVERARTILRATIADLRGALADGPREPVPAGDDVLLSVARELLTNVTRHAEAHRVVLEVTDDGRGFAGAPAAGHLGLALVAERVRSAGGQLRIDSAPGAGTRVRVVIPTGRAASPPRRPPRGRRRPASRTGARGAS</sequence>
<evidence type="ECO:0000256" key="2">
    <source>
        <dbReference type="ARBA" id="ARBA00012438"/>
    </source>
</evidence>
<dbReference type="OrthoDB" id="5243952at2"/>
<evidence type="ECO:0000256" key="6">
    <source>
        <dbReference type="SAM" id="MobiDB-lite"/>
    </source>
</evidence>
<keyword evidence="3" id="KW-0808">Transferase</keyword>
<proteinExistence type="predicted"/>
<dbReference type="PRINTS" id="PR00344">
    <property type="entry name" value="BCTRLSENSOR"/>
</dbReference>
<feature type="compositionally biased region" description="Basic residues" evidence="6">
    <location>
        <begin position="144"/>
        <end position="153"/>
    </location>
</feature>
<dbReference type="InterPro" id="IPR004358">
    <property type="entry name" value="Sig_transdc_His_kin-like_C"/>
</dbReference>
<evidence type="ECO:0000256" key="5">
    <source>
        <dbReference type="ARBA" id="ARBA00023012"/>
    </source>
</evidence>
<dbReference type="PANTHER" id="PTHR24421">
    <property type="entry name" value="NITRATE/NITRITE SENSOR PROTEIN NARX-RELATED"/>
    <property type="match status" value="1"/>
</dbReference>
<evidence type="ECO:0000313" key="9">
    <source>
        <dbReference type="Proteomes" id="UP000278962"/>
    </source>
</evidence>
<keyword evidence="4" id="KW-0418">Kinase</keyword>
<evidence type="ECO:0000256" key="1">
    <source>
        <dbReference type="ARBA" id="ARBA00000085"/>
    </source>
</evidence>